<accession>M2R6M3</accession>
<gene>
    <name evidence="3" type="ORF">CERSUDRAFT_141175</name>
</gene>
<dbReference type="STRING" id="914234.M2R6M3"/>
<dbReference type="HOGENOM" id="CLU_018003_2_0_1"/>
<dbReference type="EMBL" id="KB445804">
    <property type="protein sequence ID" value="EMD33882.1"/>
    <property type="molecule type" value="Genomic_DNA"/>
</dbReference>
<feature type="domain" description="AIG1-type G" evidence="2">
    <location>
        <begin position="1"/>
        <end position="133"/>
    </location>
</feature>
<evidence type="ECO:0000256" key="1">
    <source>
        <dbReference type="ARBA" id="ARBA00022741"/>
    </source>
</evidence>
<protein>
    <recommendedName>
        <fullName evidence="2">AIG1-type G domain-containing protein</fullName>
    </recommendedName>
</protein>
<reference evidence="3 4" key="1">
    <citation type="journal article" date="2012" name="Proc. Natl. Acad. Sci. U.S.A.">
        <title>Comparative genomics of Ceriporiopsis subvermispora and Phanerochaete chrysosporium provide insight into selective ligninolysis.</title>
        <authorList>
            <person name="Fernandez-Fueyo E."/>
            <person name="Ruiz-Duenas F.J."/>
            <person name="Ferreira P."/>
            <person name="Floudas D."/>
            <person name="Hibbett D.S."/>
            <person name="Canessa P."/>
            <person name="Larrondo L.F."/>
            <person name="James T.Y."/>
            <person name="Seelenfreund D."/>
            <person name="Lobos S."/>
            <person name="Polanco R."/>
            <person name="Tello M."/>
            <person name="Honda Y."/>
            <person name="Watanabe T."/>
            <person name="Watanabe T."/>
            <person name="Ryu J.S."/>
            <person name="Kubicek C.P."/>
            <person name="Schmoll M."/>
            <person name="Gaskell J."/>
            <person name="Hammel K.E."/>
            <person name="St John F.J."/>
            <person name="Vanden Wymelenberg A."/>
            <person name="Sabat G."/>
            <person name="Splinter BonDurant S."/>
            <person name="Syed K."/>
            <person name="Yadav J.S."/>
            <person name="Doddapaneni H."/>
            <person name="Subramanian V."/>
            <person name="Lavin J.L."/>
            <person name="Oguiza J.A."/>
            <person name="Perez G."/>
            <person name="Pisabarro A.G."/>
            <person name="Ramirez L."/>
            <person name="Santoyo F."/>
            <person name="Master E."/>
            <person name="Coutinho P.M."/>
            <person name="Henrissat B."/>
            <person name="Lombard V."/>
            <person name="Magnuson J.K."/>
            <person name="Kuees U."/>
            <person name="Hori C."/>
            <person name="Igarashi K."/>
            <person name="Samejima M."/>
            <person name="Held B.W."/>
            <person name="Barry K.W."/>
            <person name="LaButti K.M."/>
            <person name="Lapidus A."/>
            <person name="Lindquist E.A."/>
            <person name="Lucas S.M."/>
            <person name="Riley R."/>
            <person name="Salamov A.A."/>
            <person name="Hoffmeister D."/>
            <person name="Schwenk D."/>
            <person name="Hadar Y."/>
            <person name="Yarden O."/>
            <person name="de Vries R.P."/>
            <person name="Wiebenga A."/>
            <person name="Stenlid J."/>
            <person name="Eastwood D."/>
            <person name="Grigoriev I.V."/>
            <person name="Berka R.M."/>
            <person name="Blanchette R.A."/>
            <person name="Kersten P."/>
            <person name="Martinez A.T."/>
            <person name="Vicuna R."/>
            <person name="Cullen D."/>
        </authorList>
    </citation>
    <scope>NUCLEOTIDE SEQUENCE [LARGE SCALE GENOMIC DNA]</scope>
    <source>
        <strain evidence="3 4">B</strain>
    </source>
</reference>
<dbReference type="Gene3D" id="3.40.50.300">
    <property type="entry name" value="P-loop containing nucleotide triphosphate hydrolases"/>
    <property type="match status" value="1"/>
</dbReference>
<organism evidence="3 4">
    <name type="scientific">Ceriporiopsis subvermispora (strain B)</name>
    <name type="common">White-rot fungus</name>
    <name type="synonym">Gelatoporia subvermispora</name>
    <dbReference type="NCBI Taxonomy" id="914234"/>
    <lineage>
        <taxon>Eukaryota</taxon>
        <taxon>Fungi</taxon>
        <taxon>Dikarya</taxon>
        <taxon>Basidiomycota</taxon>
        <taxon>Agaricomycotina</taxon>
        <taxon>Agaricomycetes</taxon>
        <taxon>Polyporales</taxon>
        <taxon>Gelatoporiaceae</taxon>
        <taxon>Gelatoporia</taxon>
    </lineage>
</organism>
<dbReference type="AlphaFoldDB" id="M2R6M3"/>
<dbReference type="CDD" id="cd00882">
    <property type="entry name" value="Ras_like_GTPase"/>
    <property type="match status" value="1"/>
</dbReference>
<dbReference type="Proteomes" id="UP000016930">
    <property type="component" value="Unassembled WGS sequence"/>
</dbReference>
<sequence>MGPTGSGKTTFVNTASESELEIGHNLTSCTEYVQMSQVITFKGRKVTLVDTPGFDDTNKSDTDILRNIALWLATTYEAGLKLSGVIYMHRIMDVRVNGVTRRNFKLFRDLCGETALVNVVIVTTRWDVVTPEEGERRERELATGDQFFKPALDKGARMVRYEGTRASAHAVLDLLLNARPQPLKIQKELVDEQKSLDETAAAASLGKELAEQNARLRVEIAALREEM</sequence>
<evidence type="ECO:0000313" key="4">
    <source>
        <dbReference type="Proteomes" id="UP000016930"/>
    </source>
</evidence>
<dbReference type="OrthoDB" id="8954335at2759"/>
<evidence type="ECO:0000313" key="3">
    <source>
        <dbReference type="EMBL" id="EMD33882.1"/>
    </source>
</evidence>
<dbReference type="SUPFAM" id="SSF52540">
    <property type="entry name" value="P-loop containing nucleoside triphosphate hydrolases"/>
    <property type="match status" value="1"/>
</dbReference>
<keyword evidence="4" id="KW-1185">Reference proteome</keyword>
<dbReference type="GO" id="GO:0005525">
    <property type="term" value="F:GTP binding"/>
    <property type="evidence" value="ECO:0007669"/>
    <property type="project" value="InterPro"/>
</dbReference>
<proteinExistence type="predicted"/>
<keyword evidence="1" id="KW-0547">Nucleotide-binding</keyword>
<evidence type="ECO:0000259" key="2">
    <source>
        <dbReference type="Pfam" id="PF04548"/>
    </source>
</evidence>
<feature type="non-terminal residue" evidence="3">
    <location>
        <position position="1"/>
    </location>
</feature>
<name>M2R6M3_CERS8</name>
<dbReference type="InterPro" id="IPR027417">
    <property type="entry name" value="P-loop_NTPase"/>
</dbReference>
<dbReference type="InterPro" id="IPR006703">
    <property type="entry name" value="G_AIG1"/>
</dbReference>
<dbReference type="Pfam" id="PF04548">
    <property type="entry name" value="AIG1"/>
    <property type="match status" value="1"/>
</dbReference>